<protein>
    <submittedName>
        <fullName evidence="1">Uncharacterized protein</fullName>
    </submittedName>
</protein>
<sequence length="248" mass="28245">MQVVFDDDCLLHNPPYETLSGFRVPYYESPARYRAIRSALERSTAEKETSLFSFLETDHGIDLDSHILNVHSSDYVEYLKNAYTEWDGVIPDTFLHQRLSTFKDMPTLRPIAKAGEFPSPPQLPSDYPNHPGPPHSLRLLLFRFEHPYHCCGGTIVITFPFSLGVDTFKDDPISDFKLTLDGYYRIGEAISTVLKPTLFVMEGTRAYFRGYDLPTIGENVRAVLEGFLVGKGSKFLVFWLQSLLTHPD</sequence>
<dbReference type="InterPro" id="IPR023696">
    <property type="entry name" value="Ureohydrolase_dom_sf"/>
</dbReference>
<evidence type="ECO:0000313" key="2">
    <source>
        <dbReference type="Proteomes" id="UP001050691"/>
    </source>
</evidence>
<dbReference type="Gene3D" id="3.40.800.20">
    <property type="entry name" value="Histone deacetylase domain"/>
    <property type="match status" value="2"/>
</dbReference>
<dbReference type="EMBL" id="BPWL01000009">
    <property type="protein sequence ID" value="GJJ13978.1"/>
    <property type="molecule type" value="Genomic_DNA"/>
</dbReference>
<keyword evidence="2" id="KW-1185">Reference proteome</keyword>
<accession>A0AAV5AMR2</accession>
<comment type="caution">
    <text evidence="1">The sequence shown here is derived from an EMBL/GenBank/DDBJ whole genome shotgun (WGS) entry which is preliminary data.</text>
</comment>
<reference evidence="1" key="1">
    <citation type="submission" date="2021-10" db="EMBL/GenBank/DDBJ databases">
        <title>De novo Genome Assembly of Clathrus columnatus (Basidiomycota, Fungi) Using Illumina and Nanopore Sequence Data.</title>
        <authorList>
            <person name="Ogiso-Tanaka E."/>
            <person name="Itagaki H."/>
            <person name="Hosoya T."/>
            <person name="Hosaka K."/>
        </authorList>
    </citation>
    <scope>NUCLEOTIDE SEQUENCE</scope>
    <source>
        <strain evidence="1">MO-923</strain>
    </source>
</reference>
<organism evidence="1 2">
    <name type="scientific">Clathrus columnatus</name>
    <dbReference type="NCBI Taxonomy" id="1419009"/>
    <lineage>
        <taxon>Eukaryota</taxon>
        <taxon>Fungi</taxon>
        <taxon>Dikarya</taxon>
        <taxon>Basidiomycota</taxon>
        <taxon>Agaricomycotina</taxon>
        <taxon>Agaricomycetes</taxon>
        <taxon>Phallomycetidae</taxon>
        <taxon>Phallales</taxon>
        <taxon>Clathraceae</taxon>
        <taxon>Clathrus</taxon>
    </lineage>
</organism>
<gene>
    <name evidence="1" type="ORF">Clacol_008235</name>
</gene>
<evidence type="ECO:0000313" key="1">
    <source>
        <dbReference type="EMBL" id="GJJ13978.1"/>
    </source>
</evidence>
<dbReference type="SUPFAM" id="SSF52768">
    <property type="entry name" value="Arginase/deacetylase"/>
    <property type="match status" value="1"/>
</dbReference>
<dbReference type="InterPro" id="IPR037138">
    <property type="entry name" value="His_deacetylse_dom_sf"/>
</dbReference>
<name>A0AAV5AMR2_9AGAM</name>
<dbReference type="Proteomes" id="UP001050691">
    <property type="component" value="Unassembled WGS sequence"/>
</dbReference>
<proteinExistence type="predicted"/>
<dbReference type="AlphaFoldDB" id="A0AAV5AMR2"/>